<proteinExistence type="predicted"/>
<evidence type="ECO:0000256" key="3">
    <source>
        <dbReference type="PROSITE-ProRule" id="PRU00023"/>
    </source>
</evidence>
<dbReference type="SUPFAM" id="SSF48403">
    <property type="entry name" value="Ankyrin repeat"/>
    <property type="match status" value="1"/>
</dbReference>
<gene>
    <name evidence="5" type="primary">SwPV143</name>
</gene>
<accession>A0A881SYA1</accession>
<dbReference type="InterPro" id="IPR002110">
    <property type="entry name" value="Ankyrin_rpt"/>
</dbReference>
<organism evidence="5">
    <name type="scientific">Swinepox virus</name>
    <name type="common">SWPV</name>
    <dbReference type="NCBI Taxonomy" id="10276"/>
    <lineage>
        <taxon>Viruses</taxon>
        <taxon>Varidnaviria</taxon>
        <taxon>Bamfordvirae</taxon>
        <taxon>Nucleocytoviricota</taxon>
        <taxon>Pokkesviricetes</taxon>
        <taxon>Chitovirales</taxon>
        <taxon>Poxviridae</taxon>
        <taxon>Chordopoxvirinae</taxon>
        <taxon>Suipoxvirus</taxon>
        <taxon>Suipoxvirus swinepox</taxon>
    </lineage>
</organism>
<feature type="domain" description="PRANC" evidence="4">
    <location>
        <begin position="390"/>
        <end position="484"/>
    </location>
</feature>
<evidence type="ECO:0000256" key="2">
    <source>
        <dbReference type="ARBA" id="ARBA00023043"/>
    </source>
</evidence>
<dbReference type="Pfam" id="PF12796">
    <property type="entry name" value="Ank_2"/>
    <property type="match status" value="2"/>
</dbReference>
<evidence type="ECO:0000313" key="5">
    <source>
        <dbReference type="EMBL" id="QQG31634.1"/>
    </source>
</evidence>
<dbReference type="PROSITE" id="PS50088">
    <property type="entry name" value="ANK_REPEAT"/>
    <property type="match status" value="1"/>
</dbReference>
<dbReference type="SMART" id="SM00248">
    <property type="entry name" value="ANK"/>
    <property type="match status" value="7"/>
</dbReference>
<dbReference type="EMBL" id="MW036632">
    <property type="protein sequence ID" value="QQG31634.1"/>
    <property type="molecule type" value="Genomic_DNA"/>
</dbReference>
<protein>
    <submittedName>
        <fullName evidence="5">Ankyrin repeat protein</fullName>
    </submittedName>
</protein>
<dbReference type="PANTHER" id="PTHR24198">
    <property type="entry name" value="ANKYRIN REPEAT AND PROTEIN KINASE DOMAIN-CONTAINING PROTEIN"/>
    <property type="match status" value="1"/>
</dbReference>
<dbReference type="PANTHER" id="PTHR24198:SF165">
    <property type="entry name" value="ANKYRIN REPEAT-CONTAINING PROTEIN-RELATED"/>
    <property type="match status" value="1"/>
</dbReference>
<dbReference type="Proteomes" id="UP000671927">
    <property type="component" value="Segment"/>
</dbReference>
<dbReference type="InterPro" id="IPR018272">
    <property type="entry name" value="PRANC_domain"/>
</dbReference>
<dbReference type="InterPro" id="IPR036770">
    <property type="entry name" value="Ankyrin_rpt-contain_sf"/>
</dbReference>
<dbReference type="Gene3D" id="1.25.40.20">
    <property type="entry name" value="Ankyrin repeat-containing domain"/>
    <property type="match status" value="2"/>
</dbReference>
<organismHost>
    <name type="scientific">Sus scrofa</name>
    <name type="common">Pig</name>
    <dbReference type="NCBI Taxonomy" id="9823"/>
</organismHost>
<dbReference type="Pfam" id="PF09372">
    <property type="entry name" value="PRANC"/>
    <property type="match status" value="1"/>
</dbReference>
<keyword evidence="1" id="KW-0677">Repeat</keyword>
<keyword evidence="2 3" id="KW-0040">ANK repeat</keyword>
<sequence length="485" mass="57131">MVSLYEYISYADHIEPNVIRTLLTYGYDINEERRGSIVLTKYLKRNFIKTKILKLLIQYGSNVNYRGYIETPLCCILRNTYISSSKIKKIVKILVENGADINMKTLNGIAPIMCFIYNTNINNVDMLKFLILNGVDMSVKSTRGFNLLHMYLQSSNTNTHVVKILIEYGVNLLESNTEYYRITPMNIYLRNDASFISIKLIKYLMSKGASMSDNDQHESVLESFLDNNKIIMYNNDIKILNFILKYIKVNHKNSMGFTPILISAKVDNYSAFNYFLTLGDSIYNASNDGDTVLTYAVRNGNHRMVDKILELKPGKHLIRKTFTYFSEHGISDIFFNEKKMFTMLMLMHYSFMIYPIFYKNCIELKLMFPHVIDRYEMDLSEMKNERLHNSTLSIYDIIFNREDCIVPIKLLNYDNFLRLKNLVMYGSHIENIIKNTYMYYSNIDKAIYVIMKYCKKHSYWMRIPIEIQRYILLHLTMKDLSIILK</sequence>
<evidence type="ECO:0000256" key="1">
    <source>
        <dbReference type="ARBA" id="ARBA00022737"/>
    </source>
</evidence>
<name>A0A881SYA1_SWPV</name>
<evidence type="ECO:0000259" key="4">
    <source>
        <dbReference type="Pfam" id="PF09372"/>
    </source>
</evidence>
<reference evidence="5" key="1">
    <citation type="journal article" date="2021" name="Arch. Virol.">
        <title>First complete genome characterization of swinepox virus directly from a clinical sample indicates divergence of a Eurasian-lineage virus.</title>
        <authorList>
            <person name="Aasdev A."/>
            <person name="Mishra A."/>
            <person name="Bora D.P."/>
            <person name="Kurkure N.V."/>
            <person name="Barman N.N."/>
            <person name="Raut A.A."/>
        </authorList>
    </citation>
    <scope>NUCLEOTIDE SEQUENCE</scope>
    <source>
        <strain evidence="5">SwPV/India-Assam/16</strain>
    </source>
</reference>
<feature type="repeat" description="ANK" evidence="3">
    <location>
        <begin position="143"/>
        <end position="177"/>
    </location>
</feature>